<keyword evidence="8" id="KW-0547">Nucleotide-binding</keyword>
<dbReference type="FunFam" id="1.10.287.130:FF:000001">
    <property type="entry name" value="Two-component sensor histidine kinase"/>
    <property type="match status" value="1"/>
</dbReference>
<dbReference type="CDD" id="cd00075">
    <property type="entry name" value="HATPase"/>
    <property type="match status" value="1"/>
</dbReference>
<keyword evidence="6" id="KW-0808">Transferase</keyword>
<dbReference type="CDD" id="cd00082">
    <property type="entry name" value="HisKA"/>
    <property type="match status" value="1"/>
</dbReference>
<comment type="caution">
    <text evidence="17">The sequence shown here is derived from an EMBL/GenBank/DDBJ whole genome shotgun (WGS) entry which is preliminary data.</text>
</comment>
<dbReference type="InterPro" id="IPR003660">
    <property type="entry name" value="HAMP_dom"/>
</dbReference>
<dbReference type="STRING" id="1156417.Y919_07635"/>
<evidence type="ECO:0000256" key="3">
    <source>
        <dbReference type="ARBA" id="ARBA00012438"/>
    </source>
</evidence>
<dbReference type="InterPro" id="IPR003661">
    <property type="entry name" value="HisK_dim/P_dom"/>
</dbReference>
<dbReference type="InterPro" id="IPR029151">
    <property type="entry name" value="Sensor-like_sf"/>
</dbReference>
<feature type="domain" description="HAMP" evidence="16">
    <location>
        <begin position="170"/>
        <end position="222"/>
    </location>
</feature>
<proteinExistence type="predicted"/>
<keyword evidence="10" id="KW-0067">ATP-binding</keyword>
<evidence type="ECO:0000259" key="16">
    <source>
        <dbReference type="PROSITE" id="PS50885"/>
    </source>
</evidence>
<dbReference type="InterPro" id="IPR005467">
    <property type="entry name" value="His_kinase_dom"/>
</dbReference>
<dbReference type="SMART" id="SM00304">
    <property type="entry name" value="HAMP"/>
    <property type="match status" value="1"/>
</dbReference>
<accession>A0A096BG64</accession>
<feature type="transmembrane region" description="Helical" evidence="14">
    <location>
        <begin position="152"/>
        <end position="172"/>
    </location>
</feature>
<keyword evidence="5" id="KW-0597">Phosphoprotein</keyword>
<dbReference type="PROSITE" id="PS50885">
    <property type="entry name" value="HAMP"/>
    <property type="match status" value="1"/>
</dbReference>
<dbReference type="EMBL" id="AZTB01000036">
    <property type="protein sequence ID" value="KGG80170.1"/>
    <property type="molecule type" value="Genomic_DNA"/>
</dbReference>
<dbReference type="GO" id="GO:0000155">
    <property type="term" value="F:phosphorelay sensor kinase activity"/>
    <property type="evidence" value="ECO:0007669"/>
    <property type="project" value="InterPro"/>
</dbReference>
<reference evidence="17 18" key="1">
    <citation type="submission" date="2013-12" db="EMBL/GenBank/DDBJ databases">
        <title>Draft genome sequence of Caloranaerobacter sp. H53214.</title>
        <authorList>
            <person name="Jiang L.J."/>
            <person name="Shao Z.Z."/>
            <person name="Long M.N."/>
        </authorList>
    </citation>
    <scope>NUCLEOTIDE SEQUENCE [LARGE SCALE GENOMIC DNA]</scope>
    <source>
        <strain evidence="17 18">H53214</strain>
    </source>
</reference>
<comment type="catalytic activity">
    <reaction evidence="1">
        <text>ATP + protein L-histidine = ADP + protein N-phospho-L-histidine.</text>
        <dbReference type="EC" id="2.7.13.3"/>
    </reaction>
</comment>
<dbReference type="SUPFAM" id="SSF55874">
    <property type="entry name" value="ATPase domain of HSP90 chaperone/DNA topoisomerase II/histidine kinase"/>
    <property type="match status" value="1"/>
</dbReference>
<evidence type="ECO:0000256" key="4">
    <source>
        <dbReference type="ARBA" id="ARBA00022475"/>
    </source>
</evidence>
<protein>
    <recommendedName>
        <fullName evidence="3">histidine kinase</fullName>
        <ecNumber evidence="3">2.7.13.3</ecNumber>
    </recommendedName>
</protein>
<dbReference type="Gene3D" id="1.10.287.130">
    <property type="match status" value="1"/>
</dbReference>
<dbReference type="SMART" id="SM00388">
    <property type="entry name" value="HisKA"/>
    <property type="match status" value="1"/>
</dbReference>
<dbReference type="PANTHER" id="PTHR45528:SF1">
    <property type="entry name" value="SENSOR HISTIDINE KINASE CPXA"/>
    <property type="match status" value="1"/>
</dbReference>
<sequence>MIIGIFISQNILNTYIQEKRQEILTKSNILSNRIKFYLTNNEILVLDSLLKTLVENYSKEIKARIIIVDKNNIVKSDSNNEFEGSKLYHLEIQKALAGISNSNVYNFKEYGHVMYVAVPIILDDEVVGATFTSVSLNDIYNVVDRINNKIRLISLVSTVLIALMSFIFADFITKPISEMTKAITKMAQGNLGLKVEIKTNDEFKQLANAFNVMSTKLSQVDKQRKDFVANVSHELRTPLSSIKLLSESLLHQEKVDALVYKEFLQDIDSEIDRLNNIIDDLLILVDLDKEKLTLDFKTTYINFLLEKIIARLKPLAENKKISLDYIEREKIQIKVDANKIQQAVINIIHNAIKYTPEGGRVEVKLYTERDYVVIRVKDNGIGIPKESLPQIFDRFYRVDKARSRSTGGTGLGLSIAYQIVSLHQGTIDVESELGKGSTFYIKIPIDLNLA</sequence>
<evidence type="ECO:0000259" key="15">
    <source>
        <dbReference type="PROSITE" id="PS50109"/>
    </source>
</evidence>
<evidence type="ECO:0000256" key="10">
    <source>
        <dbReference type="ARBA" id="ARBA00022840"/>
    </source>
</evidence>
<dbReference type="InterPro" id="IPR036890">
    <property type="entry name" value="HATPase_C_sf"/>
</dbReference>
<organism evidence="17 18">
    <name type="scientific">Caloranaerobacter azorensis H53214</name>
    <dbReference type="NCBI Taxonomy" id="1156417"/>
    <lineage>
        <taxon>Bacteria</taxon>
        <taxon>Bacillati</taxon>
        <taxon>Bacillota</taxon>
        <taxon>Tissierellia</taxon>
        <taxon>Tissierellales</taxon>
        <taxon>Thermohalobacteraceae</taxon>
        <taxon>Caloranaerobacter</taxon>
    </lineage>
</organism>
<keyword evidence="11 14" id="KW-1133">Transmembrane helix</keyword>
<evidence type="ECO:0000313" key="18">
    <source>
        <dbReference type="Proteomes" id="UP000029622"/>
    </source>
</evidence>
<dbReference type="Gene3D" id="1.10.8.500">
    <property type="entry name" value="HAMP domain in histidine kinase"/>
    <property type="match status" value="1"/>
</dbReference>
<dbReference type="Pfam" id="PF02518">
    <property type="entry name" value="HATPase_c"/>
    <property type="match status" value="1"/>
</dbReference>
<dbReference type="InterPro" id="IPR004358">
    <property type="entry name" value="Sig_transdc_His_kin-like_C"/>
</dbReference>
<dbReference type="Gene3D" id="3.30.450.20">
    <property type="entry name" value="PAS domain"/>
    <property type="match status" value="1"/>
</dbReference>
<keyword evidence="13 14" id="KW-0472">Membrane</keyword>
<keyword evidence="9 17" id="KW-0418">Kinase</keyword>
<evidence type="ECO:0000256" key="6">
    <source>
        <dbReference type="ARBA" id="ARBA00022679"/>
    </source>
</evidence>
<feature type="domain" description="Histidine kinase" evidence="15">
    <location>
        <begin position="230"/>
        <end position="447"/>
    </location>
</feature>
<evidence type="ECO:0000256" key="9">
    <source>
        <dbReference type="ARBA" id="ARBA00022777"/>
    </source>
</evidence>
<dbReference type="SMART" id="SM00387">
    <property type="entry name" value="HATPase_c"/>
    <property type="match status" value="1"/>
</dbReference>
<dbReference type="SUPFAM" id="SSF158472">
    <property type="entry name" value="HAMP domain-like"/>
    <property type="match status" value="1"/>
</dbReference>
<evidence type="ECO:0000256" key="13">
    <source>
        <dbReference type="ARBA" id="ARBA00023136"/>
    </source>
</evidence>
<dbReference type="SUPFAM" id="SSF103190">
    <property type="entry name" value="Sensory domain-like"/>
    <property type="match status" value="1"/>
</dbReference>
<keyword evidence="12" id="KW-0902">Two-component regulatory system</keyword>
<dbReference type="Pfam" id="PF00512">
    <property type="entry name" value="HisKA"/>
    <property type="match status" value="1"/>
</dbReference>
<dbReference type="CDD" id="cd06225">
    <property type="entry name" value="HAMP"/>
    <property type="match status" value="1"/>
</dbReference>
<dbReference type="PRINTS" id="PR00344">
    <property type="entry name" value="BCTRLSENSOR"/>
</dbReference>
<evidence type="ECO:0000256" key="5">
    <source>
        <dbReference type="ARBA" id="ARBA00022553"/>
    </source>
</evidence>
<name>A0A096BG64_9FIRM</name>
<dbReference type="EC" id="2.7.13.3" evidence="3"/>
<evidence type="ECO:0000256" key="7">
    <source>
        <dbReference type="ARBA" id="ARBA00022692"/>
    </source>
</evidence>
<evidence type="ECO:0000256" key="12">
    <source>
        <dbReference type="ARBA" id="ARBA00023012"/>
    </source>
</evidence>
<evidence type="ECO:0000256" key="8">
    <source>
        <dbReference type="ARBA" id="ARBA00022741"/>
    </source>
</evidence>
<dbReference type="InterPro" id="IPR050398">
    <property type="entry name" value="HssS/ArlS-like"/>
</dbReference>
<dbReference type="GO" id="GO:0005886">
    <property type="term" value="C:plasma membrane"/>
    <property type="evidence" value="ECO:0007669"/>
    <property type="project" value="UniProtKB-SubCell"/>
</dbReference>
<dbReference type="InterPro" id="IPR003594">
    <property type="entry name" value="HATPase_dom"/>
</dbReference>
<evidence type="ECO:0000313" key="17">
    <source>
        <dbReference type="EMBL" id="KGG80170.1"/>
    </source>
</evidence>
<gene>
    <name evidence="17" type="ORF">Y919_07635</name>
</gene>
<dbReference type="Gene3D" id="3.30.565.10">
    <property type="entry name" value="Histidine kinase-like ATPase, C-terminal domain"/>
    <property type="match status" value="1"/>
</dbReference>
<dbReference type="FunFam" id="3.30.565.10:FF:000006">
    <property type="entry name" value="Sensor histidine kinase WalK"/>
    <property type="match status" value="1"/>
</dbReference>
<dbReference type="PROSITE" id="PS50109">
    <property type="entry name" value="HIS_KIN"/>
    <property type="match status" value="1"/>
</dbReference>
<evidence type="ECO:0000256" key="14">
    <source>
        <dbReference type="SAM" id="Phobius"/>
    </source>
</evidence>
<dbReference type="Pfam" id="PF00672">
    <property type="entry name" value="HAMP"/>
    <property type="match status" value="1"/>
</dbReference>
<dbReference type="AlphaFoldDB" id="A0A096BG64"/>
<evidence type="ECO:0000256" key="1">
    <source>
        <dbReference type="ARBA" id="ARBA00000085"/>
    </source>
</evidence>
<dbReference type="Proteomes" id="UP000029622">
    <property type="component" value="Unassembled WGS sequence"/>
</dbReference>
<keyword evidence="7 14" id="KW-0812">Transmembrane</keyword>
<dbReference type="SUPFAM" id="SSF47384">
    <property type="entry name" value="Homodimeric domain of signal transducing histidine kinase"/>
    <property type="match status" value="1"/>
</dbReference>
<evidence type="ECO:0000256" key="11">
    <source>
        <dbReference type="ARBA" id="ARBA00022989"/>
    </source>
</evidence>
<keyword evidence="4" id="KW-1003">Cell membrane</keyword>
<dbReference type="InterPro" id="IPR036097">
    <property type="entry name" value="HisK_dim/P_sf"/>
</dbReference>
<comment type="subcellular location">
    <subcellularLocation>
        <location evidence="2">Cell membrane</location>
        <topology evidence="2">Multi-pass membrane protein</topology>
    </subcellularLocation>
</comment>
<dbReference type="PANTHER" id="PTHR45528">
    <property type="entry name" value="SENSOR HISTIDINE KINASE CPXA"/>
    <property type="match status" value="1"/>
</dbReference>
<dbReference type="GO" id="GO:0005524">
    <property type="term" value="F:ATP binding"/>
    <property type="evidence" value="ECO:0007669"/>
    <property type="project" value="UniProtKB-KW"/>
</dbReference>
<evidence type="ECO:0000256" key="2">
    <source>
        <dbReference type="ARBA" id="ARBA00004651"/>
    </source>
</evidence>